<dbReference type="SMART" id="SM00788">
    <property type="entry name" value="Adenylsucc_synt"/>
    <property type="match status" value="1"/>
</dbReference>
<feature type="binding site" description="in other chain" evidence="8">
    <location>
        <begin position="38"/>
        <end position="41"/>
    </location>
    <ligand>
        <name>IMP</name>
        <dbReference type="ChEBI" id="CHEBI:58053"/>
        <note>ligand shared between dimeric partners</note>
    </ligand>
</feature>
<feature type="binding site" evidence="8">
    <location>
        <position position="143"/>
    </location>
    <ligand>
        <name>IMP</name>
        <dbReference type="ChEBI" id="CHEBI:58053"/>
        <note>ligand shared between dimeric partners</note>
    </ligand>
</feature>
<keyword evidence="6 8" id="KW-0460">Magnesium</keyword>
<comment type="function">
    <text evidence="8">Plays an important role in the de novo pathway of purine nucleotide biosynthesis. Catalyzes the first committed step in the biosynthesis of AMP from IMP.</text>
</comment>
<dbReference type="RefSeq" id="WP_154920779.1">
    <property type="nucleotide sequence ID" value="NZ_VUOE01000004.1"/>
</dbReference>
<sequence length="423" mass="47047">MAVDLLLGLQWGDEGKGKIVDVLTKNYDIIARFQGGPNAGHTLEFDGIKHVLHTIPSGIFHENAINVVGNGVVIDPVIFKKELDNLKKFNLDIRTILLISRKAHLILPTHRLLDAASEAAKGKAKIGSTLKGIGPTYMDKTGRNGMRVGDLELDDWKEKYRSLANKHEAMINFYDVDIQYDLAELEAEFFMAVKELKELTFIDSEEYLYQAQIAGKKILAEGAQGSLLDIDFGTYPFVTSSNTTAAGACTGLGIAPNQIQEVKGIFKAYTTRVGSGPFPTELFDEVGETMGRVGNEFGATTGRPRRCGWLDLVALKYAVRINGVTELMMMKGDVLSGFEKLKVCTAYNYKGKKIEHLPFNIEAENVKPIYTEMDGWAEDLTKMETEEQFPKALKEYISFLEKELEVPIKIVSVGPDRTQTIHR</sequence>
<feature type="active site" description="Proton acceptor" evidence="8">
    <location>
        <position position="13"/>
    </location>
</feature>
<keyword evidence="5 8" id="KW-0658">Purine biosynthesis</keyword>
<dbReference type="NCBIfam" id="NF002223">
    <property type="entry name" value="PRK01117.1"/>
    <property type="match status" value="1"/>
</dbReference>
<evidence type="ECO:0000256" key="9">
    <source>
        <dbReference type="PROSITE-ProRule" id="PRU10134"/>
    </source>
</evidence>
<feature type="active site" description="Proton donor" evidence="8">
    <location>
        <position position="41"/>
    </location>
</feature>
<feature type="binding site" description="in other chain" evidence="8">
    <location>
        <begin position="13"/>
        <end position="16"/>
    </location>
    <ligand>
        <name>IMP</name>
        <dbReference type="ChEBI" id="CHEBI:58053"/>
        <note>ligand shared between dimeric partners</note>
    </ligand>
</feature>
<feature type="binding site" evidence="8">
    <location>
        <begin position="412"/>
        <end position="414"/>
    </location>
    <ligand>
        <name>GTP</name>
        <dbReference type="ChEBI" id="CHEBI:37565"/>
    </ligand>
</feature>
<evidence type="ECO:0000256" key="4">
    <source>
        <dbReference type="ARBA" id="ARBA00022741"/>
    </source>
</evidence>
<keyword evidence="3 8" id="KW-0479">Metal-binding</keyword>
<dbReference type="FunFam" id="1.10.300.10:FF:000001">
    <property type="entry name" value="Adenylosuccinate synthetase"/>
    <property type="match status" value="1"/>
</dbReference>
<accession>A0A5B2TM37</accession>
<name>A0A5B2TM37_9FLAO</name>
<feature type="binding site" evidence="8">
    <location>
        <begin position="12"/>
        <end position="18"/>
    </location>
    <ligand>
        <name>GTP</name>
        <dbReference type="ChEBI" id="CHEBI:37565"/>
    </ligand>
</feature>
<dbReference type="AlphaFoldDB" id="A0A5B2TM37"/>
<keyword evidence="7 8" id="KW-0342">GTP-binding</keyword>
<feature type="active site" evidence="9">
    <location>
        <position position="140"/>
    </location>
</feature>
<comment type="cofactor">
    <cofactor evidence="8">
        <name>Mg(2+)</name>
        <dbReference type="ChEBI" id="CHEBI:18420"/>
    </cofactor>
    <text evidence="8">Binds 1 Mg(2+) ion per subunit.</text>
</comment>
<feature type="binding site" description="in other chain" evidence="8">
    <location>
        <position position="129"/>
    </location>
    <ligand>
        <name>IMP</name>
        <dbReference type="ChEBI" id="CHEBI:58053"/>
        <note>ligand shared between dimeric partners</note>
    </ligand>
</feature>
<feature type="binding site" evidence="8">
    <location>
        <begin position="299"/>
        <end position="305"/>
    </location>
    <ligand>
        <name>substrate</name>
    </ligand>
</feature>
<gene>
    <name evidence="8" type="primary">purA</name>
    <name evidence="11" type="ORF">F0361_17920</name>
</gene>
<dbReference type="FunFam" id="3.90.170.10:FF:000001">
    <property type="entry name" value="Adenylosuccinate synthetase"/>
    <property type="match status" value="1"/>
</dbReference>
<dbReference type="EMBL" id="VUOE01000004">
    <property type="protein sequence ID" value="KAA2215512.1"/>
    <property type="molecule type" value="Genomic_DNA"/>
</dbReference>
<comment type="subcellular location">
    <subcellularLocation>
        <location evidence="8">Cytoplasm</location>
    </subcellularLocation>
</comment>
<keyword evidence="4 8" id="KW-0547">Nucleotide-binding</keyword>
<evidence type="ECO:0000256" key="7">
    <source>
        <dbReference type="ARBA" id="ARBA00023134"/>
    </source>
</evidence>
<dbReference type="Gene3D" id="3.90.170.10">
    <property type="entry name" value="Adenylosuccinate Synthetase, subunit A, domain 3"/>
    <property type="match status" value="1"/>
</dbReference>
<dbReference type="Gene3D" id="3.40.440.10">
    <property type="entry name" value="Adenylosuccinate Synthetase, subunit A, domain 1"/>
    <property type="match status" value="1"/>
</dbReference>
<feature type="binding site" description="in other chain" evidence="8">
    <location>
        <position position="224"/>
    </location>
    <ligand>
        <name>IMP</name>
        <dbReference type="ChEBI" id="CHEBI:58053"/>
        <note>ligand shared between dimeric partners</note>
    </ligand>
</feature>
<dbReference type="UniPathway" id="UPA00075">
    <property type="reaction ID" value="UER00335"/>
</dbReference>
<comment type="similarity">
    <text evidence="8 10">Belongs to the adenylosuccinate synthetase family.</text>
</comment>
<dbReference type="PROSITE" id="PS01266">
    <property type="entry name" value="ADENYLOSUCCIN_SYN_1"/>
    <property type="match status" value="1"/>
</dbReference>
<feature type="binding site" evidence="8">
    <location>
        <position position="13"/>
    </location>
    <ligand>
        <name>Mg(2+)</name>
        <dbReference type="ChEBI" id="CHEBI:18420"/>
    </ligand>
</feature>
<organism evidence="11 12">
    <name type="scientific">Maribacter flavus</name>
    <dbReference type="NCBI Taxonomy" id="1658664"/>
    <lineage>
        <taxon>Bacteria</taxon>
        <taxon>Pseudomonadati</taxon>
        <taxon>Bacteroidota</taxon>
        <taxon>Flavobacteriia</taxon>
        <taxon>Flavobacteriales</taxon>
        <taxon>Flavobacteriaceae</taxon>
        <taxon>Maribacter</taxon>
    </lineage>
</organism>
<dbReference type="NCBIfam" id="TIGR00184">
    <property type="entry name" value="purA"/>
    <property type="match status" value="1"/>
</dbReference>
<comment type="catalytic activity">
    <reaction evidence="8 10">
        <text>IMP + L-aspartate + GTP = N(6)-(1,2-dicarboxyethyl)-AMP + GDP + phosphate + 2 H(+)</text>
        <dbReference type="Rhea" id="RHEA:15753"/>
        <dbReference type="ChEBI" id="CHEBI:15378"/>
        <dbReference type="ChEBI" id="CHEBI:29991"/>
        <dbReference type="ChEBI" id="CHEBI:37565"/>
        <dbReference type="ChEBI" id="CHEBI:43474"/>
        <dbReference type="ChEBI" id="CHEBI:57567"/>
        <dbReference type="ChEBI" id="CHEBI:58053"/>
        <dbReference type="ChEBI" id="CHEBI:58189"/>
        <dbReference type="EC" id="6.3.4.4"/>
    </reaction>
</comment>
<keyword evidence="2 8" id="KW-0436">Ligase</keyword>
<dbReference type="InterPro" id="IPR042109">
    <property type="entry name" value="Adenylosuccinate_synth_dom1"/>
</dbReference>
<dbReference type="Proteomes" id="UP000323188">
    <property type="component" value="Unassembled WGS sequence"/>
</dbReference>
<dbReference type="InterPro" id="IPR001114">
    <property type="entry name" value="Adenylosuccinate_synthetase"/>
</dbReference>
<feature type="binding site" description="in other chain" evidence="8">
    <location>
        <position position="303"/>
    </location>
    <ligand>
        <name>IMP</name>
        <dbReference type="ChEBI" id="CHEBI:58053"/>
        <note>ligand shared between dimeric partners</note>
    </ligand>
</feature>
<dbReference type="SUPFAM" id="SSF52540">
    <property type="entry name" value="P-loop containing nucleoside triphosphate hydrolases"/>
    <property type="match status" value="1"/>
</dbReference>
<protein>
    <recommendedName>
        <fullName evidence="8 10">Adenylosuccinate synthetase</fullName>
        <shortName evidence="8">AMPSase</shortName>
        <shortName evidence="8">AdSS</shortName>
        <ecNumber evidence="8 10">6.3.4.4</ecNumber>
    </recommendedName>
    <alternativeName>
        <fullName evidence="8">IMP--aspartate ligase</fullName>
    </alternativeName>
</protein>
<dbReference type="GO" id="GO:0004019">
    <property type="term" value="F:adenylosuccinate synthase activity"/>
    <property type="evidence" value="ECO:0007669"/>
    <property type="project" value="UniProtKB-UniRule"/>
</dbReference>
<dbReference type="InterPro" id="IPR042111">
    <property type="entry name" value="Adenylosuccinate_synth_dom3"/>
</dbReference>
<evidence type="ECO:0000256" key="6">
    <source>
        <dbReference type="ARBA" id="ARBA00022842"/>
    </source>
</evidence>
<comment type="caution">
    <text evidence="11">The sequence shown here is derived from an EMBL/GenBank/DDBJ whole genome shotgun (WGS) entry which is preliminary data.</text>
</comment>
<dbReference type="PANTHER" id="PTHR11846">
    <property type="entry name" value="ADENYLOSUCCINATE SYNTHETASE"/>
    <property type="match status" value="1"/>
</dbReference>
<evidence type="ECO:0000256" key="5">
    <source>
        <dbReference type="ARBA" id="ARBA00022755"/>
    </source>
</evidence>
<dbReference type="InterPro" id="IPR042110">
    <property type="entry name" value="Adenylosuccinate_synth_dom2"/>
</dbReference>
<feature type="binding site" evidence="8">
    <location>
        <position position="305"/>
    </location>
    <ligand>
        <name>GTP</name>
        <dbReference type="ChEBI" id="CHEBI:37565"/>
    </ligand>
</feature>
<comment type="pathway">
    <text evidence="8 10">Purine metabolism; AMP biosynthesis via de novo pathway; AMP from IMP: step 1/2.</text>
</comment>
<dbReference type="CDD" id="cd03108">
    <property type="entry name" value="AdSS"/>
    <property type="match status" value="1"/>
</dbReference>
<evidence type="ECO:0000256" key="2">
    <source>
        <dbReference type="ARBA" id="ARBA00022598"/>
    </source>
</evidence>
<dbReference type="GO" id="GO:0005525">
    <property type="term" value="F:GTP binding"/>
    <property type="evidence" value="ECO:0007669"/>
    <property type="project" value="UniProtKB-UniRule"/>
</dbReference>
<dbReference type="InterPro" id="IPR033128">
    <property type="entry name" value="Adenylosuccin_syn_Lys_AS"/>
</dbReference>
<feature type="binding site" evidence="8">
    <location>
        <begin position="331"/>
        <end position="333"/>
    </location>
    <ligand>
        <name>GTP</name>
        <dbReference type="ChEBI" id="CHEBI:37565"/>
    </ligand>
</feature>
<feature type="binding site" description="in other chain" evidence="8">
    <location>
        <position position="239"/>
    </location>
    <ligand>
        <name>IMP</name>
        <dbReference type="ChEBI" id="CHEBI:58053"/>
        <note>ligand shared between dimeric partners</note>
    </ligand>
</feature>
<evidence type="ECO:0000313" key="12">
    <source>
        <dbReference type="Proteomes" id="UP000323188"/>
    </source>
</evidence>
<dbReference type="PROSITE" id="PS00513">
    <property type="entry name" value="ADENYLOSUCCIN_SYN_2"/>
    <property type="match status" value="1"/>
</dbReference>
<evidence type="ECO:0000256" key="8">
    <source>
        <dbReference type="HAMAP-Rule" id="MF_00011"/>
    </source>
</evidence>
<feature type="binding site" evidence="8">
    <location>
        <position position="40"/>
    </location>
    <ligand>
        <name>Mg(2+)</name>
        <dbReference type="ChEBI" id="CHEBI:18420"/>
    </ligand>
</feature>
<evidence type="ECO:0000313" key="11">
    <source>
        <dbReference type="EMBL" id="KAA2215512.1"/>
    </source>
</evidence>
<reference evidence="11 12" key="1">
    <citation type="submission" date="2019-09" db="EMBL/GenBank/DDBJ databases">
        <authorList>
            <person name="Khan S.A."/>
            <person name="Jeon C.O."/>
            <person name="Chun B.H."/>
            <person name="Jeong S.E."/>
        </authorList>
    </citation>
    <scope>NUCLEOTIDE SEQUENCE [LARGE SCALE GENOMIC DNA]</scope>
    <source>
        <strain evidence="11 12">KCTC 42508</strain>
    </source>
</reference>
<evidence type="ECO:0000256" key="3">
    <source>
        <dbReference type="ARBA" id="ARBA00022723"/>
    </source>
</evidence>
<feature type="binding site" evidence="8">
    <location>
        <begin position="40"/>
        <end position="42"/>
    </location>
    <ligand>
        <name>GTP</name>
        <dbReference type="ChEBI" id="CHEBI:37565"/>
    </ligand>
</feature>
<dbReference type="Pfam" id="PF00709">
    <property type="entry name" value="Adenylsucc_synt"/>
    <property type="match status" value="1"/>
</dbReference>
<comment type="subunit">
    <text evidence="1 8">Homodimer.</text>
</comment>
<evidence type="ECO:0000256" key="1">
    <source>
        <dbReference type="ARBA" id="ARBA00011738"/>
    </source>
</evidence>
<dbReference type="EC" id="6.3.4.4" evidence="8 10"/>
<dbReference type="GO" id="GO:0046040">
    <property type="term" value="P:IMP metabolic process"/>
    <property type="evidence" value="ECO:0007669"/>
    <property type="project" value="TreeGrafter"/>
</dbReference>
<keyword evidence="8" id="KW-0963">Cytoplasm</keyword>
<dbReference type="GO" id="GO:0000287">
    <property type="term" value="F:magnesium ion binding"/>
    <property type="evidence" value="ECO:0007669"/>
    <property type="project" value="UniProtKB-UniRule"/>
</dbReference>
<dbReference type="Gene3D" id="1.10.300.10">
    <property type="entry name" value="Adenylosuccinate Synthetase, subunit A, domain 2"/>
    <property type="match status" value="1"/>
</dbReference>
<dbReference type="InterPro" id="IPR027417">
    <property type="entry name" value="P-loop_NTPase"/>
</dbReference>
<dbReference type="GO" id="GO:0044208">
    <property type="term" value="P:'de novo' AMP biosynthetic process"/>
    <property type="evidence" value="ECO:0007669"/>
    <property type="project" value="UniProtKB-UniRule"/>
</dbReference>
<dbReference type="GO" id="GO:0005737">
    <property type="term" value="C:cytoplasm"/>
    <property type="evidence" value="ECO:0007669"/>
    <property type="project" value="UniProtKB-SubCell"/>
</dbReference>
<evidence type="ECO:0000256" key="10">
    <source>
        <dbReference type="RuleBase" id="RU000520"/>
    </source>
</evidence>
<dbReference type="HAMAP" id="MF_00011">
    <property type="entry name" value="Adenylosucc_synth"/>
    <property type="match status" value="1"/>
</dbReference>
<dbReference type="InterPro" id="IPR018220">
    <property type="entry name" value="Adenylosuccin_syn_GTP-bd"/>
</dbReference>
<dbReference type="PANTHER" id="PTHR11846:SF0">
    <property type="entry name" value="ADENYLOSUCCINATE SYNTHETASE"/>
    <property type="match status" value="1"/>
</dbReference>
<proteinExistence type="inferred from homology"/>